<reference evidence="3 4" key="1">
    <citation type="submission" date="2017-03" db="EMBL/GenBank/DDBJ databases">
        <title>Genome sequencing of Shewanella japonica KCTC 22435.</title>
        <authorList>
            <person name="Kim K.M."/>
        </authorList>
    </citation>
    <scope>NUCLEOTIDE SEQUENCE [LARGE SCALE GENOMIC DNA]</scope>
    <source>
        <strain evidence="3 4">KCTC 22435</strain>
    </source>
</reference>
<evidence type="ECO:0000313" key="3">
    <source>
        <dbReference type="EMBL" id="ARD21662.1"/>
    </source>
</evidence>
<dbReference type="InterPro" id="IPR001296">
    <property type="entry name" value="Glyco_trans_1"/>
</dbReference>
<keyword evidence="1" id="KW-0808">Transferase</keyword>
<name>A0ABM6JHJ4_9GAMM</name>
<dbReference type="Proteomes" id="UP000191820">
    <property type="component" value="Chromosome"/>
</dbReference>
<dbReference type="SUPFAM" id="SSF53756">
    <property type="entry name" value="UDP-Glycosyltransferase/glycogen phosphorylase"/>
    <property type="match status" value="1"/>
</dbReference>
<dbReference type="Pfam" id="PF00534">
    <property type="entry name" value="Glycos_transf_1"/>
    <property type="match status" value="1"/>
</dbReference>
<dbReference type="Gene3D" id="3.40.50.2000">
    <property type="entry name" value="Glycogen Phosphorylase B"/>
    <property type="match status" value="2"/>
</dbReference>
<evidence type="ECO:0000259" key="2">
    <source>
        <dbReference type="Pfam" id="PF00534"/>
    </source>
</evidence>
<evidence type="ECO:0000313" key="4">
    <source>
        <dbReference type="Proteomes" id="UP000191820"/>
    </source>
</evidence>
<dbReference type="PANTHER" id="PTHR46401:SF2">
    <property type="entry name" value="GLYCOSYLTRANSFERASE WBBK-RELATED"/>
    <property type="match status" value="1"/>
</dbReference>
<gene>
    <name evidence="3" type="ORF">SJ2017_1338</name>
</gene>
<dbReference type="PANTHER" id="PTHR46401">
    <property type="entry name" value="GLYCOSYLTRANSFERASE WBBK-RELATED"/>
    <property type="match status" value="1"/>
</dbReference>
<protein>
    <recommendedName>
        <fullName evidence="2">Glycosyl transferase family 1 domain-containing protein</fullName>
    </recommendedName>
</protein>
<feature type="domain" description="Glycosyl transferase family 1" evidence="2">
    <location>
        <begin position="188"/>
        <end position="305"/>
    </location>
</feature>
<evidence type="ECO:0000256" key="1">
    <source>
        <dbReference type="ARBA" id="ARBA00022679"/>
    </source>
</evidence>
<dbReference type="EMBL" id="CP020472">
    <property type="protein sequence ID" value="ARD21662.1"/>
    <property type="molecule type" value="Genomic_DNA"/>
</dbReference>
<sequence length="376" mass="43245">MVFLMTDKLFVFNCSSNVVGGAVQNSVNFIKQIYTRNEQEQWYFILSEVVFRQVGSFVSTDRHSVFSSPAKSFLSRVKIKLLVNKLNPFLVYTSAGPSYINFNCTHIMGCSNPYVLGPSRASLSILGGIYSQVKRRLHSLYQLYHFRKSDYWIVQTEVSLNQLIAKGFPEKNIFVVYNSVSLDFLTKKNQFEDLSNKKDIKVLVPSAYYPHKNLSIIPKILNKLNKPGATKFSFFLTVEPSAYEYLIQDPEFNQVQQHLTNLGPYKHKDAVDLYCSHDVIFLPSLLEVFSTSYIESMAIKKPLILPSLEFTQGICSNYPLYYDTDSIDSCIESFNQIGNYYKFSEKYVLVSETLITKYGSQNERYTKISNILFNLK</sequence>
<keyword evidence="4" id="KW-1185">Reference proteome</keyword>
<proteinExistence type="predicted"/>
<organism evidence="3 4">
    <name type="scientific">Shewanella japonica</name>
    <dbReference type="NCBI Taxonomy" id="93973"/>
    <lineage>
        <taxon>Bacteria</taxon>
        <taxon>Pseudomonadati</taxon>
        <taxon>Pseudomonadota</taxon>
        <taxon>Gammaproteobacteria</taxon>
        <taxon>Alteromonadales</taxon>
        <taxon>Shewanellaceae</taxon>
        <taxon>Shewanella</taxon>
    </lineage>
</organism>
<accession>A0ABM6JHJ4</accession>